<gene>
    <name evidence="3" type="ORF">Ae201684_011067</name>
</gene>
<protein>
    <recommendedName>
        <fullName evidence="5">Cystatin domain-containing protein</fullName>
    </recommendedName>
</protein>
<feature type="signal peptide" evidence="2">
    <location>
        <begin position="1"/>
        <end position="22"/>
    </location>
</feature>
<dbReference type="EMBL" id="VJMJ01000140">
    <property type="protein sequence ID" value="KAF0731765.1"/>
    <property type="molecule type" value="Genomic_DNA"/>
</dbReference>
<organism evidence="3 4">
    <name type="scientific">Aphanomyces euteiches</name>
    <dbReference type="NCBI Taxonomy" id="100861"/>
    <lineage>
        <taxon>Eukaryota</taxon>
        <taxon>Sar</taxon>
        <taxon>Stramenopiles</taxon>
        <taxon>Oomycota</taxon>
        <taxon>Saprolegniomycetes</taxon>
        <taxon>Saprolegniales</taxon>
        <taxon>Verrucalvaceae</taxon>
        <taxon>Aphanomyces</taxon>
    </lineage>
</organism>
<sequence length="303" mass="34233">MTSLWSGLVAVAAIASTVVVDAALDASKFVPADMNDPMVNKTAQAFLDEYAMFMGDVFAVVPEKKILHTLVYEHPIEIDEADDVEYLQGYTYKLNVLFKLTWDSPSFRQAPYVTVGQCIYACMRIDPLDRESDFSCEGKQFGQVDRVDQPVAAIDVPRTTNFIHRFLHHTYDDAEIKFTAYETQDDSGDAMDDAVEYFQFQVDDEPIKCEAVVSRKGLPSQEAMLYFDDACFQAKYKGLSLAEFEQRRRADMAVAMSGFLVLGSAIAALVVFRRQIFTTADVPIRPLWRAFTPSDRHVENFLD</sequence>
<keyword evidence="1" id="KW-0472">Membrane</keyword>
<keyword evidence="1" id="KW-1133">Transmembrane helix</keyword>
<evidence type="ECO:0000256" key="1">
    <source>
        <dbReference type="SAM" id="Phobius"/>
    </source>
</evidence>
<feature type="transmembrane region" description="Helical" evidence="1">
    <location>
        <begin position="252"/>
        <end position="272"/>
    </location>
</feature>
<accession>A0A6G0WW43</accession>
<evidence type="ECO:0000256" key="2">
    <source>
        <dbReference type="SAM" id="SignalP"/>
    </source>
</evidence>
<keyword evidence="2" id="KW-0732">Signal</keyword>
<evidence type="ECO:0000313" key="4">
    <source>
        <dbReference type="Proteomes" id="UP000481153"/>
    </source>
</evidence>
<dbReference type="Proteomes" id="UP000481153">
    <property type="component" value="Unassembled WGS sequence"/>
</dbReference>
<proteinExistence type="predicted"/>
<dbReference type="VEuPathDB" id="FungiDB:AeMF1_003076"/>
<evidence type="ECO:0008006" key="5">
    <source>
        <dbReference type="Google" id="ProtNLM"/>
    </source>
</evidence>
<name>A0A6G0WW43_9STRA</name>
<feature type="chain" id="PRO_5026141669" description="Cystatin domain-containing protein" evidence="2">
    <location>
        <begin position="23"/>
        <end position="303"/>
    </location>
</feature>
<reference evidence="3 4" key="1">
    <citation type="submission" date="2019-07" db="EMBL/GenBank/DDBJ databases">
        <title>Genomics analysis of Aphanomyces spp. identifies a new class of oomycete effector associated with host adaptation.</title>
        <authorList>
            <person name="Gaulin E."/>
        </authorList>
    </citation>
    <scope>NUCLEOTIDE SEQUENCE [LARGE SCALE GENOMIC DNA]</scope>
    <source>
        <strain evidence="3 4">ATCC 201684</strain>
    </source>
</reference>
<evidence type="ECO:0000313" key="3">
    <source>
        <dbReference type="EMBL" id="KAF0731765.1"/>
    </source>
</evidence>
<keyword evidence="1" id="KW-0812">Transmembrane</keyword>
<comment type="caution">
    <text evidence="3">The sequence shown here is derived from an EMBL/GenBank/DDBJ whole genome shotgun (WGS) entry which is preliminary data.</text>
</comment>
<dbReference type="AlphaFoldDB" id="A0A6G0WW43"/>
<keyword evidence="4" id="KW-1185">Reference proteome</keyword>